<proteinExistence type="predicted"/>
<dbReference type="EMBL" id="BAAAHH010000025">
    <property type="protein sequence ID" value="GAA0961340.1"/>
    <property type="molecule type" value="Genomic_DNA"/>
</dbReference>
<reference evidence="2 3" key="1">
    <citation type="journal article" date="2019" name="Int. J. Syst. Evol. Microbiol.">
        <title>The Global Catalogue of Microorganisms (GCM) 10K type strain sequencing project: providing services to taxonomists for standard genome sequencing and annotation.</title>
        <authorList>
            <consortium name="The Broad Institute Genomics Platform"/>
            <consortium name="The Broad Institute Genome Sequencing Center for Infectious Disease"/>
            <person name="Wu L."/>
            <person name="Ma J."/>
        </authorList>
    </citation>
    <scope>NUCLEOTIDE SEQUENCE [LARGE SCALE GENOMIC DNA]</scope>
    <source>
        <strain evidence="2 3">JCM 10696</strain>
    </source>
</reference>
<sequence length="97" mass="10247">MTEKEASDRGEAAERSRRAHQGEERQGKSRLVPEGDDPADRGPGAHSGLEERPRPRVIPGTGGAAEGYAAEAPGPEGGTRQGDPLKGREADEEPPPR</sequence>
<dbReference type="RefSeq" id="WP_344243755.1">
    <property type="nucleotide sequence ID" value="NZ_BAAAHH010000025.1"/>
</dbReference>
<name>A0ABN1RPX0_9ACTN</name>
<protein>
    <submittedName>
        <fullName evidence="2">Uncharacterized protein</fullName>
    </submittedName>
</protein>
<organism evidence="2 3">
    <name type="scientific">Actinocorallia libanotica</name>
    <dbReference type="NCBI Taxonomy" id="46162"/>
    <lineage>
        <taxon>Bacteria</taxon>
        <taxon>Bacillati</taxon>
        <taxon>Actinomycetota</taxon>
        <taxon>Actinomycetes</taxon>
        <taxon>Streptosporangiales</taxon>
        <taxon>Thermomonosporaceae</taxon>
        <taxon>Actinocorallia</taxon>
    </lineage>
</organism>
<evidence type="ECO:0000256" key="1">
    <source>
        <dbReference type="SAM" id="MobiDB-lite"/>
    </source>
</evidence>
<gene>
    <name evidence="2" type="ORF">GCM10009550_53800</name>
</gene>
<dbReference type="Proteomes" id="UP001500665">
    <property type="component" value="Unassembled WGS sequence"/>
</dbReference>
<comment type="caution">
    <text evidence="2">The sequence shown here is derived from an EMBL/GenBank/DDBJ whole genome shotgun (WGS) entry which is preliminary data.</text>
</comment>
<feature type="region of interest" description="Disordered" evidence="1">
    <location>
        <begin position="1"/>
        <end position="97"/>
    </location>
</feature>
<feature type="compositionally biased region" description="Basic and acidic residues" evidence="1">
    <location>
        <begin position="83"/>
        <end position="97"/>
    </location>
</feature>
<evidence type="ECO:0000313" key="2">
    <source>
        <dbReference type="EMBL" id="GAA0961340.1"/>
    </source>
</evidence>
<evidence type="ECO:0000313" key="3">
    <source>
        <dbReference type="Proteomes" id="UP001500665"/>
    </source>
</evidence>
<feature type="compositionally biased region" description="Basic and acidic residues" evidence="1">
    <location>
        <begin position="1"/>
        <end position="33"/>
    </location>
</feature>
<accession>A0ABN1RPX0</accession>
<keyword evidence="3" id="KW-1185">Reference proteome</keyword>